<organism evidence="8 9">
    <name type="scientific">Jiella endophytica</name>
    <dbReference type="NCBI Taxonomy" id="2558362"/>
    <lineage>
        <taxon>Bacteria</taxon>
        <taxon>Pseudomonadati</taxon>
        <taxon>Pseudomonadota</taxon>
        <taxon>Alphaproteobacteria</taxon>
        <taxon>Hyphomicrobiales</taxon>
        <taxon>Aurantimonadaceae</taxon>
        <taxon>Jiella</taxon>
    </lineage>
</organism>
<dbReference type="PROSITE" id="PS00470">
    <property type="entry name" value="IDH_IMDH"/>
    <property type="match status" value="1"/>
</dbReference>
<dbReference type="SUPFAM" id="SSF53659">
    <property type="entry name" value="Isocitrate/Isopropylmalate dehydrogenase-like"/>
    <property type="match status" value="1"/>
</dbReference>
<dbReference type="PANTHER" id="PTHR43275">
    <property type="entry name" value="D-MALATE DEHYDROGENASE [DECARBOXYLATING]"/>
    <property type="match status" value="1"/>
</dbReference>
<comment type="cofactor">
    <cofactor evidence="2">
        <name>Mg(2+)</name>
        <dbReference type="ChEBI" id="CHEBI:18420"/>
    </cofactor>
</comment>
<keyword evidence="9" id="KW-1185">Reference proteome</keyword>
<dbReference type="InterPro" id="IPR050501">
    <property type="entry name" value="ICDH/IPMDH"/>
</dbReference>
<dbReference type="PANTHER" id="PTHR43275:SF1">
    <property type="entry name" value="D-MALATE DEHYDROGENASE [DECARBOXYLATING]"/>
    <property type="match status" value="1"/>
</dbReference>
<comment type="caution">
    <text evidence="8">The sequence shown here is derived from an EMBL/GenBank/DDBJ whole genome shotgun (WGS) entry which is preliminary data.</text>
</comment>
<dbReference type="EMBL" id="SOZD01000001">
    <property type="protein sequence ID" value="TFF27240.1"/>
    <property type="molecule type" value="Genomic_DNA"/>
</dbReference>
<feature type="domain" description="Isopropylmalate dehydrogenase-like" evidence="7">
    <location>
        <begin position="8"/>
        <end position="363"/>
    </location>
</feature>
<evidence type="ECO:0000256" key="4">
    <source>
        <dbReference type="ARBA" id="ARBA00023002"/>
    </source>
</evidence>
<protein>
    <submittedName>
        <fullName evidence="8">Isocitrate/isopropylmalate dehydrogenase family protein</fullName>
    </submittedName>
</protein>
<evidence type="ECO:0000256" key="1">
    <source>
        <dbReference type="ARBA" id="ARBA00001936"/>
    </source>
</evidence>
<gene>
    <name evidence="8" type="ORF">E3C22_01815</name>
</gene>
<dbReference type="RefSeq" id="WP_134759660.1">
    <property type="nucleotide sequence ID" value="NZ_SOZD01000001.1"/>
</dbReference>
<sequence length="368" mass="38789">MSGHPSYRIATIEGDGIGPEVTRSAMAVLAEACGAGRLDFVMVPGGAGHYQASGEVLPEETLKACRELDATLHGAAGLPGATYPDGTEVGNELHLQLRFKLDLYANVRPIKLLKGVRSPLRDFDAGNAGRGIDYVIVRENTEGLYASRGAGVLLRGEVASDSLVVTRKGTSRVARFAFDLASKRGGALSDGKQRMTVCDKANILRSYAFFRSVCEEVHAEFPGVEIDYAYADAITVHLLKRPDFYDVIVAENMFGDIISDLGAATVGGMGISPSGEIGDGHGLFQGAHGSAPDIAGRDLASPVAAILSGVMMLRWLADRHGDPALGKDADRVERAVESVLEAGDFVPTDLGGKTRCSEMTQAILGALA</sequence>
<dbReference type="SMART" id="SM01329">
    <property type="entry name" value="Iso_dh"/>
    <property type="match status" value="1"/>
</dbReference>
<evidence type="ECO:0000256" key="3">
    <source>
        <dbReference type="ARBA" id="ARBA00022723"/>
    </source>
</evidence>
<keyword evidence="4" id="KW-0560">Oxidoreductase</keyword>
<evidence type="ECO:0000256" key="2">
    <source>
        <dbReference type="ARBA" id="ARBA00001946"/>
    </source>
</evidence>
<proteinExistence type="predicted"/>
<dbReference type="GO" id="GO:0016616">
    <property type="term" value="F:oxidoreductase activity, acting on the CH-OH group of donors, NAD or NADP as acceptor"/>
    <property type="evidence" value="ECO:0007669"/>
    <property type="project" value="InterPro"/>
</dbReference>
<dbReference type="Pfam" id="PF00180">
    <property type="entry name" value="Iso_dh"/>
    <property type="match status" value="1"/>
</dbReference>
<keyword evidence="3" id="KW-0479">Metal-binding</keyword>
<comment type="cofactor">
    <cofactor evidence="1">
        <name>Mn(2+)</name>
        <dbReference type="ChEBI" id="CHEBI:29035"/>
    </cofactor>
</comment>
<dbReference type="Proteomes" id="UP000298179">
    <property type="component" value="Unassembled WGS sequence"/>
</dbReference>
<dbReference type="AlphaFoldDB" id="A0A4Y8RSC8"/>
<evidence type="ECO:0000256" key="6">
    <source>
        <dbReference type="ARBA" id="ARBA00023211"/>
    </source>
</evidence>
<evidence type="ECO:0000256" key="5">
    <source>
        <dbReference type="ARBA" id="ARBA00023027"/>
    </source>
</evidence>
<accession>A0A4Y8RSC8</accession>
<reference evidence="8 9" key="1">
    <citation type="submission" date="2019-03" db="EMBL/GenBank/DDBJ databases">
        <title>Jiella endophytica sp. nov., a novel endophytic bacterium isolated from root of Ficus microcarpa Linn. f.</title>
        <authorList>
            <person name="Tuo L."/>
        </authorList>
    </citation>
    <scope>NUCLEOTIDE SEQUENCE [LARGE SCALE GENOMIC DNA]</scope>
    <source>
        <strain evidence="8 9">CBS5Q-3</strain>
    </source>
</reference>
<evidence type="ECO:0000259" key="7">
    <source>
        <dbReference type="SMART" id="SM01329"/>
    </source>
</evidence>
<name>A0A4Y8RSC8_9HYPH</name>
<keyword evidence="5" id="KW-0520">NAD</keyword>
<dbReference type="Gene3D" id="3.40.718.10">
    <property type="entry name" value="Isopropylmalate Dehydrogenase"/>
    <property type="match status" value="1"/>
</dbReference>
<dbReference type="InterPro" id="IPR019818">
    <property type="entry name" value="IsoCit/isopropylmalate_DH_CS"/>
</dbReference>
<dbReference type="InterPro" id="IPR024084">
    <property type="entry name" value="IsoPropMal-DH-like_dom"/>
</dbReference>
<evidence type="ECO:0000313" key="9">
    <source>
        <dbReference type="Proteomes" id="UP000298179"/>
    </source>
</evidence>
<dbReference type="GO" id="GO:0051287">
    <property type="term" value="F:NAD binding"/>
    <property type="evidence" value="ECO:0007669"/>
    <property type="project" value="InterPro"/>
</dbReference>
<dbReference type="OrthoDB" id="9767905at2"/>
<dbReference type="GO" id="GO:0000287">
    <property type="term" value="F:magnesium ion binding"/>
    <property type="evidence" value="ECO:0007669"/>
    <property type="project" value="InterPro"/>
</dbReference>
<evidence type="ECO:0000313" key="8">
    <source>
        <dbReference type="EMBL" id="TFF27240.1"/>
    </source>
</evidence>
<keyword evidence="6" id="KW-0464">Manganese</keyword>